<dbReference type="EMBL" id="FLUL01000001">
    <property type="protein sequence ID" value="SBV90811.1"/>
    <property type="molecule type" value="Genomic_DNA"/>
</dbReference>
<dbReference type="CDD" id="cd17574">
    <property type="entry name" value="REC_OmpR"/>
    <property type="match status" value="1"/>
</dbReference>
<dbReference type="GO" id="GO:0006355">
    <property type="term" value="P:regulation of DNA-templated transcription"/>
    <property type="evidence" value="ECO:0007669"/>
    <property type="project" value="InterPro"/>
</dbReference>
<dbReference type="SMART" id="SM00862">
    <property type="entry name" value="Trans_reg_C"/>
    <property type="match status" value="1"/>
</dbReference>
<feature type="domain" description="OmpR/PhoB-type" evidence="7">
    <location>
        <begin position="129"/>
        <end position="226"/>
    </location>
</feature>
<dbReference type="InterPro" id="IPR001867">
    <property type="entry name" value="OmpR/PhoB-type_DNA-bd"/>
</dbReference>
<dbReference type="PROSITE" id="PS50110">
    <property type="entry name" value="RESPONSE_REGULATORY"/>
    <property type="match status" value="1"/>
</dbReference>
<dbReference type="PROSITE" id="PS51755">
    <property type="entry name" value="OMPR_PHOB"/>
    <property type="match status" value="1"/>
</dbReference>
<evidence type="ECO:0000256" key="4">
    <source>
        <dbReference type="PROSITE-ProRule" id="PRU00169"/>
    </source>
</evidence>
<dbReference type="AlphaFoldDB" id="A0A212IUD1"/>
<dbReference type="SUPFAM" id="SSF52172">
    <property type="entry name" value="CheY-like"/>
    <property type="match status" value="1"/>
</dbReference>
<evidence type="ECO:0000259" key="7">
    <source>
        <dbReference type="PROSITE" id="PS51755"/>
    </source>
</evidence>
<organism evidence="8">
    <name type="scientific">uncultured Dysgonomonas sp</name>
    <dbReference type="NCBI Taxonomy" id="206096"/>
    <lineage>
        <taxon>Bacteria</taxon>
        <taxon>Pseudomonadati</taxon>
        <taxon>Bacteroidota</taxon>
        <taxon>Bacteroidia</taxon>
        <taxon>Bacteroidales</taxon>
        <taxon>Dysgonomonadaceae</taxon>
        <taxon>Dysgonomonas</taxon>
        <taxon>environmental samples</taxon>
    </lineage>
</organism>
<dbReference type="SMART" id="SM00448">
    <property type="entry name" value="REC"/>
    <property type="match status" value="1"/>
</dbReference>
<gene>
    <name evidence="8" type="primary">rprY</name>
    <name evidence="8" type="ORF">KL86DYS2_10071</name>
</gene>
<accession>A0A212IUD1</accession>
<reference evidence="8" key="1">
    <citation type="submission" date="2016-04" db="EMBL/GenBank/DDBJ databases">
        <authorList>
            <person name="Evans L.H."/>
            <person name="Alamgir A."/>
            <person name="Owens N."/>
            <person name="Weber N.D."/>
            <person name="Virtaneva K."/>
            <person name="Barbian K."/>
            <person name="Babar A."/>
            <person name="Rosenke K."/>
        </authorList>
    </citation>
    <scope>NUCLEOTIDE SEQUENCE</scope>
    <source>
        <strain evidence="8">86-2</strain>
    </source>
</reference>
<dbReference type="CDD" id="cd00383">
    <property type="entry name" value="trans_reg_C"/>
    <property type="match status" value="1"/>
</dbReference>
<dbReference type="PANTHER" id="PTHR48111:SF40">
    <property type="entry name" value="PHOSPHATE REGULON TRANSCRIPTIONAL REGULATORY PROTEIN PHOB"/>
    <property type="match status" value="1"/>
</dbReference>
<feature type="modified residue" description="4-aspartylphosphate" evidence="4">
    <location>
        <position position="54"/>
    </location>
</feature>
<feature type="domain" description="Response regulatory" evidence="6">
    <location>
        <begin position="5"/>
        <end position="119"/>
    </location>
</feature>
<dbReference type="Gene3D" id="3.40.50.2300">
    <property type="match status" value="1"/>
</dbReference>
<dbReference type="RefSeq" id="WP_296945939.1">
    <property type="nucleotide sequence ID" value="NZ_LT599021.1"/>
</dbReference>
<keyword evidence="3 5" id="KW-0238">DNA-binding</keyword>
<evidence type="ECO:0000256" key="2">
    <source>
        <dbReference type="ARBA" id="ARBA00023012"/>
    </source>
</evidence>
<dbReference type="InterPro" id="IPR011006">
    <property type="entry name" value="CheY-like_superfamily"/>
</dbReference>
<sequence>MNKINVLLVEDEPALSMIIKDALEKKEFVVDIAVNGEKGLELFHRLKPDIVVADIMMPKMDGFTMAQLIRKSDKKTPILFLSAKSRTDDVVQGFEIGGNDYLKKPFGMDELIVRIKALLNRAQTEIPQDKIYEIGKYTFDPLMQKLVHSQRTEILSHREAAILERLCSNQNNIVENKAVLIELWGDDSFFNTRSLHVFIVKLRKKLALDPTIQIINIRGIGYKMIF</sequence>
<keyword evidence="2" id="KW-0902">Two-component regulatory system</keyword>
<dbReference type="Pfam" id="PF00486">
    <property type="entry name" value="Trans_reg_C"/>
    <property type="match status" value="1"/>
</dbReference>
<evidence type="ECO:0000313" key="8">
    <source>
        <dbReference type="EMBL" id="SBV90811.1"/>
    </source>
</evidence>
<protein>
    <submittedName>
        <fullName evidence="8">Transcriptional regulatory protein RprY</fullName>
    </submittedName>
</protein>
<dbReference type="PANTHER" id="PTHR48111">
    <property type="entry name" value="REGULATOR OF RPOS"/>
    <property type="match status" value="1"/>
</dbReference>
<dbReference type="Gene3D" id="1.10.10.10">
    <property type="entry name" value="Winged helix-like DNA-binding domain superfamily/Winged helix DNA-binding domain"/>
    <property type="match status" value="1"/>
</dbReference>
<proteinExistence type="predicted"/>
<feature type="DNA-binding region" description="OmpR/PhoB-type" evidence="5">
    <location>
        <begin position="129"/>
        <end position="226"/>
    </location>
</feature>
<evidence type="ECO:0000256" key="3">
    <source>
        <dbReference type="ARBA" id="ARBA00023125"/>
    </source>
</evidence>
<dbReference type="InterPro" id="IPR001789">
    <property type="entry name" value="Sig_transdc_resp-reg_receiver"/>
</dbReference>
<dbReference type="GO" id="GO:0005829">
    <property type="term" value="C:cytosol"/>
    <property type="evidence" value="ECO:0007669"/>
    <property type="project" value="TreeGrafter"/>
</dbReference>
<dbReference type="InterPro" id="IPR036388">
    <property type="entry name" value="WH-like_DNA-bd_sf"/>
</dbReference>
<keyword evidence="1 4" id="KW-0597">Phosphoprotein</keyword>
<dbReference type="GO" id="GO:0032993">
    <property type="term" value="C:protein-DNA complex"/>
    <property type="evidence" value="ECO:0007669"/>
    <property type="project" value="TreeGrafter"/>
</dbReference>
<evidence type="ECO:0000256" key="5">
    <source>
        <dbReference type="PROSITE-ProRule" id="PRU01091"/>
    </source>
</evidence>
<dbReference type="GO" id="GO:0000976">
    <property type="term" value="F:transcription cis-regulatory region binding"/>
    <property type="evidence" value="ECO:0007669"/>
    <property type="project" value="TreeGrafter"/>
</dbReference>
<evidence type="ECO:0000256" key="1">
    <source>
        <dbReference type="ARBA" id="ARBA00022553"/>
    </source>
</evidence>
<name>A0A212IUD1_9BACT</name>
<dbReference type="InterPro" id="IPR039420">
    <property type="entry name" value="WalR-like"/>
</dbReference>
<evidence type="ECO:0000259" key="6">
    <source>
        <dbReference type="PROSITE" id="PS50110"/>
    </source>
</evidence>
<dbReference type="GO" id="GO:0000156">
    <property type="term" value="F:phosphorelay response regulator activity"/>
    <property type="evidence" value="ECO:0007669"/>
    <property type="project" value="TreeGrafter"/>
</dbReference>
<dbReference type="Pfam" id="PF00072">
    <property type="entry name" value="Response_reg"/>
    <property type="match status" value="1"/>
</dbReference>